<accession>A0A939G9P9</accession>
<evidence type="ECO:0000313" key="2">
    <source>
        <dbReference type="Proteomes" id="UP000664795"/>
    </source>
</evidence>
<dbReference type="AlphaFoldDB" id="A0A939G9P9"/>
<dbReference type="RefSeq" id="WP_207337202.1">
    <property type="nucleotide sequence ID" value="NZ_JAFMYU010000018.1"/>
</dbReference>
<evidence type="ECO:0000313" key="1">
    <source>
        <dbReference type="EMBL" id="MBO0933239.1"/>
    </source>
</evidence>
<protein>
    <submittedName>
        <fullName evidence="1">Uncharacterized protein</fullName>
    </submittedName>
</protein>
<organism evidence="1 2">
    <name type="scientific">Fibrella aquatilis</name>
    <dbReference type="NCBI Taxonomy" id="2817059"/>
    <lineage>
        <taxon>Bacteria</taxon>
        <taxon>Pseudomonadati</taxon>
        <taxon>Bacteroidota</taxon>
        <taxon>Cytophagia</taxon>
        <taxon>Cytophagales</taxon>
        <taxon>Spirosomataceae</taxon>
        <taxon>Fibrella</taxon>
    </lineage>
</organism>
<dbReference type="EMBL" id="JAFMYU010000018">
    <property type="protein sequence ID" value="MBO0933239.1"/>
    <property type="molecule type" value="Genomic_DNA"/>
</dbReference>
<proteinExistence type="predicted"/>
<gene>
    <name evidence="1" type="ORF">J2I48_19670</name>
</gene>
<comment type="caution">
    <text evidence="1">The sequence shown here is derived from an EMBL/GenBank/DDBJ whole genome shotgun (WGS) entry which is preliminary data.</text>
</comment>
<dbReference type="Proteomes" id="UP000664795">
    <property type="component" value="Unassembled WGS sequence"/>
</dbReference>
<sequence>MRVNRHSNRTFGTIPHTFAISGNQATGFDLRMSNFVEYDTYPFRLAN</sequence>
<name>A0A939G9P9_9BACT</name>
<keyword evidence="2" id="KW-1185">Reference proteome</keyword>
<reference evidence="1 2" key="1">
    <citation type="submission" date="2021-03" db="EMBL/GenBank/DDBJ databases">
        <title>Fibrella sp. HMF5036 genome sequencing and assembly.</title>
        <authorList>
            <person name="Kang H."/>
            <person name="Kim H."/>
            <person name="Bae S."/>
            <person name="Joh K."/>
        </authorList>
    </citation>
    <scope>NUCLEOTIDE SEQUENCE [LARGE SCALE GENOMIC DNA]</scope>
    <source>
        <strain evidence="1 2">HMF5036</strain>
    </source>
</reference>